<gene>
    <name evidence="2" type="ORF">C1SCF055_LOCUS15964</name>
</gene>
<feature type="region of interest" description="Disordered" evidence="1">
    <location>
        <begin position="411"/>
        <end position="458"/>
    </location>
</feature>
<evidence type="ECO:0000313" key="5">
    <source>
        <dbReference type="Proteomes" id="UP001152797"/>
    </source>
</evidence>
<dbReference type="Proteomes" id="UP001152797">
    <property type="component" value="Unassembled WGS sequence"/>
</dbReference>
<organism evidence="2">
    <name type="scientific">Cladocopium goreaui</name>
    <dbReference type="NCBI Taxonomy" id="2562237"/>
    <lineage>
        <taxon>Eukaryota</taxon>
        <taxon>Sar</taxon>
        <taxon>Alveolata</taxon>
        <taxon>Dinophyceae</taxon>
        <taxon>Suessiales</taxon>
        <taxon>Symbiodiniaceae</taxon>
        <taxon>Cladocopium</taxon>
    </lineage>
</organism>
<dbReference type="EMBL" id="CAMXCT020001307">
    <property type="protein sequence ID" value="CAL1142219.1"/>
    <property type="molecule type" value="Genomic_DNA"/>
</dbReference>
<feature type="region of interest" description="Disordered" evidence="1">
    <location>
        <begin position="299"/>
        <end position="324"/>
    </location>
</feature>
<feature type="compositionally biased region" description="Low complexity" evidence="1">
    <location>
        <begin position="431"/>
        <end position="441"/>
    </location>
</feature>
<proteinExistence type="predicted"/>
<comment type="caution">
    <text evidence="2">The sequence shown here is derived from an EMBL/GenBank/DDBJ whole genome shotgun (WGS) entry which is preliminary data.</text>
</comment>
<accession>A0A9P1CBY1</accession>
<evidence type="ECO:0000313" key="2">
    <source>
        <dbReference type="EMBL" id="CAI3988844.1"/>
    </source>
</evidence>
<evidence type="ECO:0000313" key="4">
    <source>
        <dbReference type="EMBL" id="CAL4776156.1"/>
    </source>
</evidence>
<protein>
    <submittedName>
        <fullName evidence="4">PDZ domain-containing protein</fullName>
    </submittedName>
</protein>
<feature type="compositionally biased region" description="Basic residues" evidence="1">
    <location>
        <begin position="690"/>
        <end position="701"/>
    </location>
</feature>
<dbReference type="OrthoDB" id="437066at2759"/>
<reference evidence="2" key="1">
    <citation type="submission" date="2022-10" db="EMBL/GenBank/DDBJ databases">
        <authorList>
            <person name="Chen Y."/>
            <person name="Dougan E. K."/>
            <person name="Chan C."/>
            <person name="Rhodes N."/>
            <person name="Thang M."/>
        </authorList>
    </citation>
    <scope>NUCLEOTIDE SEQUENCE</scope>
</reference>
<evidence type="ECO:0000313" key="3">
    <source>
        <dbReference type="EMBL" id="CAL1142219.1"/>
    </source>
</evidence>
<reference evidence="3" key="2">
    <citation type="submission" date="2024-04" db="EMBL/GenBank/DDBJ databases">
        <authorList>
            <person name="Chen Y."/>
            <person name="Shah S."/>
            <person name="Dougan E. K."/>
            <person name="Thang M."/>
            <person name="Chan C."/>
        </authorList>
    </citation>
    <scope>NUCLEOTIDE SEQUENCE [LARGE SCALE GENOMIC DNA]</scope>
</reference>
<sequence>MACLIRAAAFALQEAVPEGLPRSDRLQRVPTLSLIRLLHRLLGGCDLLHLLCLSTWLTLLVSCVLSVDILGFGDWSWPSREDCKHLASGKAGFFSGERCGLLNRCYVVLRGRVCAYTETGGSIDSRAISHSFGSQLEAEAFCIGAGLTSLPDSAGPTPVHFHYQEQCCRAVVVCTAPSGILVCIPRGGVSPQEFEEAETSGYVGAIGPFSEVEVAVSNSRAKRTLAAIIFDLDIRGSAAIVERVPDGFPRESVVRFNIYRGAEDLPNRAALLELATNFINSGIGERRLEPYYSAHEDGAELEEAETVDQVPETPVPDGGGPEEEGASAMEVMLRRLLSQSAVTQRTITGMHDRLSALESLEGRLSKLESGGHRAVPLPPPPRTSPQMFDGAGATLGPERLQHLQALAGRGPGRLGDLGLHNRPKSAPQPSTAVAVAGTTEGAEGEDLDGEPWAGNAPDSSTVLEKLLASQSAILEKLANFRAAQQDPLAALGGASNLDSDDAPKSTGVRGIAARQMLVDSFRKSPQRVEQIFKERLATARRKGDVKELEARDLWYHFQDQVPLGSHRTLTHMAFMAAAMYEAMERNDNARLRMLVCMQAIFAEQASYDAGGLRMAHLITGLEDPPFAMTAIHRVPSSLYAHGQLSDPRWVATNLAYLRDLEGITDKSNKYVRPGNNKPADPEAGDDPPKKPRPPFKPKRPKKTSESPGEGGK</sequence>
<feature type="region of interest" description="Disordered" evidence="1">
    <location>
        <begin position="666"/>
        <end position="712"/>
    </location>
</feature>
<name>A0A9P1CBY1_9DINO</name>
<evidence type="ECO:0000256" key="1">
    <source>
        <dbReference type="SAM" id="MobiDB-lite"/>
    </source>
</evidence>
<dbReference type="EMBL" id="CAMXCT030001307">
    <property type="protein sequence ID" value="CAL4776156.1"/>
    <property type="molecule type" value="Genomic_DNA"/>
</dbReference>
<dbReference type="AlphaFoldDB" id="A0A9P1CBY1"/>
<keyword evidence="5" id="KW-1185">Reference proteome</keyword>
<dbReference type="EMBL" id="CAMXCT010001307">
    <property type="protein sequence ID" value="CAI3988844.1"/>
    <property type="molecule type" value="Genomic_DNA"/>
</dbReference>